<keyword evidence="4" id="KW-0326">Glycosidase</keyword>
<feature type="domain" description="SpaA-like prealbumin fold" evidence="2">
    <location>
        <begin position="423"/>
        <end position="536"/>
    </location>
</feature>
<dbReference type="EC" id="3.2.1.14" evidence="4"/>
<dbReference type="EMBL" id="CP009962">
    <property type="protein sequence ID" value="AIY42887.1"/>
    <property type="molecule type" value="Genomic_DNA"/>
</dbReference>
<dbReference type="STRING" id="279058.LT85_3729"/>
<dbReference type="Pfam" id="PF24514">
    <property type="entry name" value="SpaA_4"/>
    <property type="match status" value="3"/>
</dbReference>
<dbReference type="InterPro" id="IPR055371">
    <property type="entry name" value="SpaA_PFL_dom_4"/>
</dbReference>
<feature type="domain" description="SpaA-like prealbumin fold" evidence="2">
    <location>
        <begin position="777"/>
        <end position="890"/>
    </location>
</feature>
<dbReference type="NCBIfam" id="TIGR01451">
    <property type="entry name" value="B_ant_repeat"/>
    <property type="match status" value="1"/>
</dbReference>
<feature type="domain" description="SpaA-like prealbumin fold" evidence="2">
    <location>
        <begin position="659"/>
        <end position="772"/>
    </location>
</feature>
<feature type="domain" description="SpaA-like prealbumin fold" evidence="3">
    <location>
        <begin position="1929"/>
        <end position="2039"/>
    </location>
</feature>
<evidence type="ECO:0000313" key="5">
    <source>
        <dbReference type="Proteomes" id="UP000030302"/>
    </source>
</evidence>
<dbReference type="KEGG" id="care:LT85_3729"/>
<proteinExistence type="predicted"/>
<feature type="domain" description="SpaA-like prealbumin fold" evidence="2">
    <location>
        <begin position="1013"/>
        <end position="1126"/>
    </location>
</feature>
<dbReference type="InterPro" id="IPR047589">
    <property type="entry name" value="DUF11_rpt"/>
</dbReference>
<feature type="domain" description="SpaA-like prealbumin fold" evidence="2">
    <location>
        <begin position="541"/>
        <end position="654"/>
    </location>
</feature>
<feature type="compositionally biased region" description="Gly residues" evidence="1">
    <location>
        <begin position="137"/>
        <end position="148"/>
    </location>
</feature>
<evidence type="ECO:0000256" key="1">
    <source>
        <dbReference type="SAM" id="MobiDB-lite"/>
    </source>
</evidence>
<feature type="domain" description="SpaA-like prealbumin fold" evidence="2">
    <location>
        <begin position="336"/>
        <end position="418"/>
    </location>
</feature>
<evidence type="ECO:0000313" key="4">
    <source>
        <dbReference type="EMBL" id="AIY42887.1"/>
    </source>
</evidence>
<feature type="domain" description="SpaA-like prealbumin fold" evidence="3">
    <location>
        <begin position="1600"/>
        <end position="1705"/>
    </location>
</feature>
<dbReference type="SUPFAM" id="SSF49373">
    <property type="entry name" value="Invasin/intimin cell-adhesion fragments"/>
    <property type="match status" value="1"/>
</dbReference>
<feature type="domain" description="SpaA-like prealbumin fold" evidence="2">
    <location>
        <begin position="1249"/>
        <end position="1361"/>
    </location>
</feature>
<dbReference type="HOGENOM" id="CLU_229016_0_0_4"/>
<accession>A0A0A1FJ30</accession>
<organism evidence="4 5">
    <name type="scientific">Collimonas arenae</name>
    <dbReference type="NCBI Taxonomy" id="279058"/>
    <lineage>
        <taxon>Bacteria</taxon>
        <taxon>Pseudomonadati</taxon>
        <taxon>Pseudomonadota</taxon>
        <taxon>Betaproteobacteria</taxon>
        <taxon>Burkholderiales</taxon>
        <taxon>Oxalobacteraceae</taxon>
        <taxon>Collimonas</taxon>
    </lineage>
</organism>
<dbReference type="GO" id="GO:0008843">
    <property type="term" value="F:endochitinase activity"/>
    <property type="evidence" value="ECO:0007669"/>
    <property type="project" value="UniProtKB-EC"/>
</dbReference>
<feature type="domain" description="SpaA-like prealbumin fold" evidence="3">
    <location>
        <begin position="1367"/>
        <end position="1479"/>
    </location>
</feature>
<feature type="domain" description="SpaA-like prealbumin fold" evidence="2">
    <location>
        <begin position="895"/>
        <end position="1008"/>
    </location>
</feature>
<name>A0A0A1FJ30_9BURK</name>
<dbReference type="InterPro" id="IPR008964">
    <property type="entry name" value="Invasin/intimin_cell_adhesion"/>
</dbReference>
<dbReference type="Proteomes" id="UP000030302">
    <property type="component" value="Chromosome"/>
</dbReference>
<gene>
    <name evidence="4" type="ORF">LT85_3729</name>
</gene>
<dbReference type="Gene3D" id="2.60.40.10">
    <property type="entry name" value="Immunoglobulins"/>
    <property type="match status" value="1"/>
</dbReference>
<evidence type="ECO:0000259" key="2">
    <source>
        <dbReference type="Pfam" id="PF20674"/>
    </source>
</evidence>
<dbReference type="InterPro" id="IPR048834">
    <property type="entry name" value="SpaA_pre-album"/>
</dbReference>
<feature type="domain" description="SpaA-like prealbumin fold" evidence="2">
    <location>
        <begin position="1131"/>
        <end position="1244"/>
    </location>
</feature>
<dbReference type="InterPro" id="IPR013783">
    <property type="entry name" value="Ig-like_fold"/>
</dbReference>
<protein>
    <submittedName>
        <fullName evidence="4">Chitinase</fullName>
        <ecNumber evidence="4">3.2.1.14</ecNumber>
    </submittedName>
</protein>
<reference evidence="5" key="1">
    <citation type="journal article" date="2014" name="Soil Biol. Biochem.">
        <title>Structure and function of bacterial communities in ageing soils: Insights from the Mendocino ecological staircase.</title>
        <authorList>
            <person name="Uroz S."/>
            <person name="Tech J.J."/>
            <person name="Sawaya N.A."/>
            <person name="Frey-Klett P."/>
            <person name="Leveau J.H.J."/>
        </authorList>
    </citation>
    <scope>NUCLEOTIDE SEQUENCE [LARGE SCALE GENOMIC DNA]</scope>
    <source>
        <strain evidence="5">Cal35</strain>
    </source>
</reference>
<keyword evidence="5" id="KW-1185">Reference proteome</keyword>
<dbReference type="Pfam" id="PF20674">
    <property type="entry name" value="SpaA_3"/>
    <property type="match status" value="10"/>
</dbReference>
<sequence>MWGAGGGGSAPAATFSGGGGAGGYATGNVAVTPGTGMAITVGQGGVNGAMAATYGRGGGGGGGANNANNQASTGSSGGGMSALWGGVTEFAAGTAQMVAGGGGGSNFWNSIGAAGTSFGGVAGGGGGASGGSSTLEGGQGGTQAAGGALGTPDAGTVASSCAGGTAGSAFQGGTGCSAPAGSGTPAQYEGGGGGGGGFYGGGGGMAQCTNTPNPLVVGCSWNGPGGGGSGYLSASVSGGVLTAGPNANYTGAVSPPNPAATSSLYQSGVGVGGASSSSTGSAAGNGLVVIQFNELTLQLKKTWAAGGNSGDVASIGATTGGNNPFTPNPNNTFAFTATDATAGSSNVASIAVGNTITFPAETMTTGKLTNYNTVLSCTANGGATANVLSGTNGQVTNTLVIGVGDLGKAIVCTYTNTPKSPVLTFQKALGGSGRIAAADQFALSGTGTGAPAATNTTGAAAAVTSPAYSFTGTAGTAYSLNEAMAAGSSSTLGQYSQSVACTNVGGTTSVSGLTSLPINVTPVIGDNISCTITNTPKPVVLTLKKALGGTGRIAGADQFALSGTGTGAPAATNTTGAGTSVTSSAYSFTATAGTAYTLNEAMAAGSSSTLGQYSQSAACTNVGGTTNVSGLTNLPINVTPVPGDNISCTITNTPKPVVLTLQKALGGTGRIAAADQFALSGTGTGAPAAANTTGTGTAVTSPAYSFTGTAGTAYTLNEAMAAGSSSVLSQYSQSVACTNASGTTNVSGLTSLPINVTPVAGDNISCTITNTPKSPVLTLKKALGGTGRIVAADQFALSGTGSGAPAAINTTGSGASITSPAYSFTATAGTAYTLNEAMAAGSSSVLSQYSQSVACTNVGGTTNVSGLTSLPINLTPVAGDNISCTITNTPKPVVLTLQKALGGTGRIAAADQFALSGTGAGAPAAINTTGTVAAVTSPAYSFTGTAGTAYTLNEAMAAGSSSVLSQYSQSVSCTNAGGTTSVAGLTSLPINVTPVAGDNISCTITNTPKPAVLTLQKTLGGSGRVAAADQFALSGTGAGAPAATNTTGTAATVTSPAYSFTGTAGTAYTLNEAMAAGSSSVLSQYSQSVSCTNAGGTTSVAGLTSLPINVTPRAGDNISCTIINTPKPVVLTLQKALGGSGRIAAADQFALSGTGAGAPAATNTTGTATAVTSPAYSFTGTAGAAYTLNEAMATGSSSVLGQYSQSVICTNAGGTTNVSGLSSLPINVTPVAGDNISCTITNTPKPVVLTLQKALGSTGRIAAADQFALSGTGTGAPAATNTTGSGTSITSPAYSFTATAGTAYTLNEAMAAGSSSVLSQYSQSVACTNVGGVTNVSGLTSLPINVTPVAGDNISCTITNTMKPATVQISKISLGGASSFDFTGTNGITAQTITTSVAGTPVNGPVQVLTAAGTATSFAETYTPSNVVPDYVISSVSCTGMGAGGTVTRGAAQNKNQFTLDAAATAAGSNIVCTVTNAKSPTLQMRKNWVNAAVNDFFRLTATGGGVASLDHNVAYSYNLDARAATPNETDVGGAQKVAVGDTVTLSESTAGVVNTSTYVASAWSCTGGGVLSGNTLTLSAADAGAAVICQITNTGKTQLTISKVSQGGVGSFSFSGTNGITAQTLTTATAGTPVSGPVQTLTTSGAVTVITEAIPSGYVLTAASCTGMGSGGTATADLANGNLTLDAAATGSGNNLACTFTNTKTATVTLAKSWSGATAGDTVSVTGTGLSTLTSTATGVNKIDTGTATTVLVGSVINLAEAFTSGIATSYSSAVACTGTSGLSGSTLTVGASDTVIVCTYTNTKKSADASNSGLRVVTNNQPANGVAQDVLEAFIRDSSGNPVAGAVVTFAATPSVNFGAGVGVASTCTTVAAGTCSINATTLNPGTYSTTGVSVGGVALSGTFTVAGNNYLPSPQPYTFAPTVPKVQIIKTTTSGSGSNTFNFGLSGLSTGTDTITVVGAGTANGASNLTGLAGQAASITETSPAGWPANPVSASCVDLASSNPTATFGSLNGNQLSIPAANMVAGANIRCTFTNSFAFGVSGRVFLDNGAGAGTPNDGLINGAETGIAGVSVTLTNCVSNAAISSAVTDGSGNYSLSVPFSTAVGASLCVNETNSGIRISTGASVGSTPLPSGTATAAAGGTYTYTRNGKPDTIAFTWNGSGNSGLNFGQVDPSTFATSGAKTGQPGSTVTYAHTFTAGTGGSVSFQIASSIATPTISGWSEVIFADPTCSGSLQPGAAKLYPPSVATTVTAGQAVCIIVQEFVPASAQQGNSNDAKVQANFTFANANPALSASYTLDDVTTVSDNALDLKKEVRNVTQSGAFGINNQAKSGEVLEYSITYTNNGTGPISNLLINDATPQFTTFVASTTGATPATLTVCVKNTPANEPPAPTVACSTAQAAGGTGPLNWKFTGPLAPGASGTVLFSVKVN</sequence>
<evidence type="ECO:0000259" key="3">
    <source>
        <dbReference type="Pfam" id="PF24514"/>
    </source>
</evidence>
<feature type="region of interest" description="Disordered" evidence="1">
    <location>
        <begin position="126"/>
        <end position="148"/>
    </location>
</feature>
<keyword evidence="4" id="KW-0378">Hydrolase</keyword>
<feature type="domain" description="SpaA-like prealbumin fold" evidence="2">
    <location>
        <begin position="1531"/>
        <end position="1595"/>
    </location>
</feature>